<accession>A0A084VIW4</accession>
<feature type="compositionally biased region" description="Polar residues" evidence="5">
    <location>
        <begin position="103"/>
        <end position="143"/>
    </location>
</feature>
<dbReference type="Gene3D" id="3.30.160.60">
    <property type="entry name" value="Classic Zinc Finger"/>
    <property type="match status" value="2"/>
</dbReference>
<evidence type="ECO:0000256" key="4">
    <source>
        <dbReference type="ARBA" id="ARBA00022833"/>
    </source>
</evidence>
<dbReference type="PROSITE" id="PS00028">
    <property type="entry name" value="ZINC_FINGER_C2H2_1"/>
    <property type="match status" value="1"/>
</dbReference>
<gene>
    <name evidence="7" type="ORF">ZHAS_00005229</name>
</gene>
<dbReference type="EnsemblMetazoa" id="ASIC005229-RA">
    <property type="protein sequence ID" value="ASIC005229-PA"/>
    <property type="gene ID" value="ASIC005229"/>
</dbReference>
<dbReference type="InterPro" id="IPR036236">
    <property type="entry name" value="Znf_C2H2_sf"/>
</dbReference>
<proteinExistence type="predicted"/>
<dbReference type="VEuPathDB" id="VectorBase:ASIC005229"/>
<evidence type="ECO:0000256" key="3">
    <source>
        <dbReference type="ARBA" id="ARBA00022771"/>
    </source>
</evidence>
<evidence type="ECO:0000256" key="1">
    <source>
        <dbReference type="ARBA" id="ARBA00022723"/>
    </source>
</evidence>
<keyword evidence="1" id="KW-0479">Metal-binding</keyword>
<keyword evidence="9" id="KW-1185">Reference proteome</keyword>
<dbReference type="GO" id="GO:0008270">
    <property type="term" value="F:zinc ion binding"/>
    <property type="evidence" value="ECO:0007669"/>
    <property type="project" value="UniProtKB-KW"/>
</dbReference>
<feature type="compositionally biased region" description="Polar residues" evidence="5">
    <location>
        <begin position="413"/>
        <end position="432"/>
    </location>
</feature>
<evidence type="ECO:0000313" key="8">
    <source>
        <dbReference type="EnsemblMetazoa" id="ASIC005229-PA"/>
    </source>
</evidence>
<feature type="region of interest" description="Disordered" evidence="5">
    <location>
        <begin position="413"/>
        <end position="501"/>
    </location>
</feature>
<dbReference type="SUPFAM" id="SSF57667">
    <property type="entry name" value="beta-beta-alpha zinc fingers"/>
    <property type="match status" value="1"/>
</dbReference>
<evidence type="ECO:0000313" key="9">
    <source>
        <dbReference type="Proteomes" id="UP000030765"/>
    </source>
</evidence>
<keyword evidence="4" id="KW-0862">Zinc</keyword>
<feature type="compositionally biased region" description="Polar residues" evidence="5">
    <location>
        <begin position="156"/>
        <end position="165"/>
    </location>
</feature>
<dbReference type="InterPro" id="IPR051580">
    <property type="entry name" value="ZnF-Chromatin_assoc"/>
</dbReference>
<feature type="region of interest" description="Disordered" evidence="5">
    <location>
        <begin position="322"/>
        <end position="353"/>
    </location>
</feature>
<dbReference type="OrthoDB" id="3269380at2759"/>
<feature type="domain" description="C2H2-type" evidence="6">
    <location>
        <begin position="250"/>
        <end position="273"/>
    </location>
</feature>
<evidence type="ECO:0000256" key="5">
    <source>
        <dbReference type="SAM" id="MobiDB-lite"/>
    </source>
</evidence>
<keyword evidence="3" id="KW-0863">Zinc-finger</keyword>
<sequence>MALLQNICKFNGCALEFQSLDALIHHIEDTHIIDYIPLYTTERAQPACLPLSCILPYNPQYDSVAPAVSGASGAVNGADTLHRCKTGVATVWGSAAQGLTMTVSGGNANNQPTDAAANSSATSGAINGVNHSGAATNGTTEQNGLGGNGGALPEVSKNSLNQPTGTADLKRKIAIKHHSYSISSSNRSTTPTGSELDDDDMMVSESEDSNDSWTTEEFSSEFIMRYGSRRHSASGTGNGSNSSNEKPFACPVPGCKKRYKNVNGIKYHSKNGHKKDGNRVRKGFKCFCGKSYKTNQRLKMHNILSHGPGCWTNAAATGNNVSGNVSTSSGSVAATQQSNGSAVTTGPSASASETDGSVAAFETIPLPLPVAAVPSQSRASISSISSGSTQSTNAVSIAASSWDSSYTLDFTSTETSGIGTSPSIEQDQLQEQSTLSSSSSGISTLNSSPITNGSTMRTISSTFPSGTRSFLHLPSSTPNASSQNASQRTITPPPPPTPATPTLATLTPAAQSGFTNATKRTATTTAAATLMISPIPTGHGLTSGGCFASSTPISSPVSIKYDSLGILTPATSPKLLATNISPENGQQLLAAAGGGSTPAAVQASPLPPASTTTVVMPALNVSVGGSVAGGVGTPAASTTIASVATATAVATTTTTGVAHQNGEPVGIALVVSSIGGCGEMGNTNSTVTTTSTSNNNAVVLSASTATSQLYAEET</sequence>
<dbReference type="STRING" id="74873.A0A084VIW4"/>
<dbReference type="Proteomes" id="UP000030765">
    <property type="component" value="Unassembled WGS sequence"/>
</dbReference>
<reference evidence="7 9" key="1">
    <citation type="journal article" date="2014" name="BMC Genomics">
        <title>Genome sequence of Anopheles sinensis provides insight into genetics basis of mosquito competence for malaria parasites.</title>
        <authorList>
            <person name="Zhou D."/>
            <person name="Zhang D."/>
            <person name="Ding G."/>
            <person name="Shi L."/>
            <person name="Hou Q."/>
            <person name="Ye Y."/>
            <person name="Xu Y."/>
            <person name="Zhou H."/>
            <person name="Xiong C."/>
            <person name="Li S."/>
            <person name="Yu J."/>
            <person name="Hong S."/>
            <person name="Yu X."/>
            <person name="Zou P."/>
            <person name="Chen C."/>
            <person name="Chang X."/>
            <person name="Wang W."/>
            <person name="Lv Y."/>
            <person name="Sun Y."/>
            <person name="Ma L."/>
            <person name="Shen B."/>
            <person name="Zhu C."/>
        </authorList>
    </citation>
    <scope>NUCLEOTIDE SEQUENCE [LARGE SCALE GENOMIC DNA]</scope>
</reference>
<reference evidence="8" key="2">
    <citation type="submission" date="2020-05" db="UniProtKB">
        <authorList>
            <consortium name="EnsemblMetazoa"/>
        </authorList>
    </citation>
    <scope>IDENTIFICATION</scope>
</reference>
<protein>
    <submittedName>
        <fullName evidence="7">AGAP000765-PA-like protein</fullName>
    </submittedName>
</protein>
<feature type="compositionally biased region" description="Low complexity" evidence="5">
    <location>
        <begin position="322"/>
        <end position="338"/>
    </location>
</feature>
<keyword evidence="2" id="KW-0677">Repeat</keyword>
<organism evidence="7">
    <name type="scientific">Anopheles sinensis</name>
    <name type="common">Mosquito</name>
    <dbReference type="NCBI Taxonomy" id="74873"/>
    <lineage>
        <taxon>Eukaryota</taxon>
        <taxon>Metazoa</taxon>
        <taxon>Ecdysozoa</taxon>
        <taxon>Arthropoda</taxon>
        <taxon>Hexapoda</taxon>
        <taxon>Insecta</taxon>
        <taxon>Pterygota</taxon>
        <taxon>Neoptera</taxon>
        <taxon>Endopterygota</taxon>
        <taxon>Diptera</taxon>
        <taxon>Nematocera</taxon>
        <taxon>Culicoidea</taxon>
        <taxon>Culicidae</taxon>
        <taxon>Anophelinae</taxon>
        <taxon>Anopheles</taxon>
    </lineage>
</organism>
<name>A0A084VIW4_ANOSI</name>
<dbReference type="PANTHER" id="PTHR23057">
    <property type="entry name" value="JUXTAPOSED WITH ANOTHER ZINC FINGER PROTEIN 1"/>
    <property type="match status" value="1"/>
</dbReference>
<dbReference type="GO" id="GO:0005634">
    <property type="term" value="C:nucleus"/>
    <property type="evidence" value="ECO:0007669"/>
    <property type="project" value="TreeGrafter"/>
</dbReference>
<dbReference type="InterPro" id="IPR013087">
    <property type="entry name" value="Znf_C2H2_type"/>
</dbReference>
<feature type="compositionally biased region" description="Low complexity" evidence="5">
    <location>
        <begin position="433"/>
        <end position="448"/>
    </location>
</feature>
<feature type="compositionally biased region" description="Polar residues" evidence="5">
    <location>
        <begin position="449"/>
        <end position="490"/>
    </location>
</feature>
<dbReference type="AlphaFoldDB" id="A0A084VIW4"/>
<dbReference type="VEuPathDB" id="VectorBase:ASIS010948"/>
<feature type="region of interest" description="Disordered" evidence="5">
    <location>
        <begin position="103"/>
        <end position="216"/>
    </location>
</feature>
<evidence type="ECO:0000259" key="6">
    <source>
        <dbReference type="PROSITE" id="PS00028"/>
    </source>
</evidence>
<dbReference type="SMART" id="SM00355">
    <property type="entry name" value="ZnF_C2H2"/>
    <property type="match status" value="3"/>
</dbReference>
<dbReference type="EMBL" id="KE524855">
    <property type="protein sequence ID" value="KFB37908.1"/>
    <property type="molecule type" value="Genomic_DNA"/>
</dbReference>
<evidence type="ECO:0000256" key="2">
    <source>
        <dbReference type="ARBA" id="ARBA00022737"/>
    </source>
</evidence>
<feature type="compositionally biased region" description="Acidic residues" evidence="5">
    <location>
        <begin position="195"/>
        <end position="210"/>
    </location>
</feature>
<feature type="compositionally biased region" description="Polar residues" evidence="5">
    <location>
        <begin position="339"/>
        <end position="353"/>
    </location>
</feature>
<dbReference type="PANTHER" id="PTHR23057:SF0">
    <property type="entry name" value="JUXTAPOSED WITH ANOTHER ZINC FINGER PROTEIN 1"/>
    <property type="match status" value="1"/>
</dbReference>
<dbReference type="EMBL" id="ATLV01013412">
    <property type="status" value="NOT_ANNOTATED_CDS"/>
    <property type="molecule type" value="Genomic_DNA"/>
</dbReference>
<evidence type="ECO:0000313" key="7">
    <source>
        <dbReference type="EMBL" id="KFB37908.1"/>
    </source>
</evidence>